<comment type="caution">
    <text evidence="2">The sequence shown here is derived from an EMBL/GenBank/DDBJ whole genome shotgun (WGS) entry which is preliminary data.</text>
</comment>
<proteinExistence type="inferred from homology"/>
<comment type="function">
    <text evidence="1">Could be involved in insertion of integral membrane proteins into the membrane.</text>
</comment>
<dbReference type="EMBL" id="MGDD01000254">
    <property type="protein sequence ID" value="OGL43759.1"/>
    <property type="molecule type" value="Genomic_DNA"/>
</dbReference>
<keyword evidence="1" id="KW-0472">Membrane</keyword>
<dbReference type="SMART" id="SM01234">
    <property type="entry name" value="Haemolytic"/>
    <property type="match status" value="1"/>
</dbReference>
<evidence type="ECO:0000256" key="1">
    <source>
        <dbReference type="HAMAP-Rule" id="MF_00386"/>
    </source>
</evidence>
<sequence>MSCVIIFLIKIYQKNISIFLPPVCRFTPSCSEYTKLAVMKYGAVTGTWKGIKRIFKCNPFFAGGMDNLE</sequence>
<gene>
    <name evidence="2" type="ORF">A2161_07025</name>
</gene>
<organism evidence="2 3">
    <name type="scientific">Candidatus Schekmanbacteria bacterium RBG_13_48_7</name>
    <dbReference type="NCBI Taxonomy" id="1817878"/>
    <lineage>
        <taxon>Bacteria</taxon>
        <taxon>Candidatus Schekmaniibacteriota</taxon>
    </lineage>
</organism>
<evidence type="ECO:0000313" key="3">
    <source>
        <dbReference type="Proteomes" id="UP000179266"/>
    </source>
</evidence>
<reference evidence="2 3" key="1">
    <citation type="journal article" date="2016" name="Nat. Commun.">
        <title>Thousands of microbial genomes shed light on interconnected biogeochemical processes in an aquifer system.</title>
        <authorList>
            <person name="Anantharaman K."/>
            <person name="Brown C.T."/>
            <person name="Hug L.A."/>
            <person name="Sharon I."/>
            <person name="Castelle C.J."/>
            <person name="Probst A.J."/>
            <person name="Thomas B.C."/>
            <person name="Singh A."/>
            <person name="Wilkins M.J."/>
            <person name="Karaoz U."/>
            <person name="Brodie E.L."/>
            <person name="Williams K.H."/>
            <person name="Hubbard S.S."/>
            <person name="Banfield J.F."/>
        </authorList>
    </citation>
    <scope>NUCLEOTIDE SEQUENCE [LARGE SCALE GENOMIC DNA]</scope>
</reference>
<dbReference type="PANTHER" id="PTHR33383:SF1">
    <property type="entry name" value="MEMBRANE PROTEIN INSERTION EFFICIENCY FACTOR-RELATED"/>
    <property type="match status" value="1"/>
</dbReference>
<comment type="subcellular location">
    <subcellularLocation>
        <location evidence="1">Cell membrane</location>
        <topology evidence="1">Peripheral membrane protein</topology>
        <orientation evidence="1">Cytoplasmic side</orientation>
    </subcellularLocation>
</comment>
<dbReference type="NCBIfam" id="TIGR00278">
    <property type="entry name" value="membrane protein insertion efficiency factor YidD"/>
    <property type="match status" value="1"/>
</dbReference>
<dbReference type="AlphaFoldDB" id="A0A1F7RQC0"/>
<dbReference type="Proteomes" id="UP000179266">
    <property type="component" value="Unassembled WGS sequence"/>
</dbReference>
<keyword evidence="1" id="KW-1003">Cell membrane</keyword>
<dbReference type="GO" id="GO:0005886">
    <property type="term" value="C:plasma membrane"/>
    <property type="evidence" value="ECO:0007669"/>
    <property type="project" value="UniProtKB-SubCell"/>
</dbReference>
<accession>A0A1F7RQC0</accession>
<dbReference type="PANTHER" id="PTHR33383">
    <property type="entry name" value="MEMBRANE PROTEIN INSERTION EFFICIENCY FACTOR-RELATED"/>
    <property type="match status" value="1"/>
</dbReference>
<dbReference type="HAMAP" id="MF_00386">
    <property type="entry name" value="UPF0161_YidD"/>
    <property type="match status" value="1"/>
</dbReference>
<comment type="similarity">
    <text evidence="1">Belongs to the UPF0161 family.</text>
</comment>
<dbReference type="Pfam" id="PF01809">
    <property type="entry name" value="YidD"/>
    <property type="match status" value="1"/>
</dbReference>
<protein>
    <recommendedName>
        <fullName evidence="1">Putative membrane protein insertion efficiency factor</fullName>
    </recommendedName>
</protein>
<dbReference type="InterPro" id="IPR002696">
    <property type="entry name" value="Membr_insert_effic_factor_YidD"/>
</dbReference>
<evidence type="ECO:0000313" key="2">
    <source>
        <dbReference type="EMBL" id="OGL43759.1"/>
    </source>
</evidence>
<name>A0A1F7RQC0_9BACT</name>